<evidence type="ECO:0000313" key="4">
    <source>
        <dbReference type="EMBL" id="KAI4534193.1"/>
    </source>
</evidence>
<sequence length="374" mass="43055">MWREKLRSCTRSSEQFLREKVKVNGKTGNLGNVVHIERFKDKLIVISEKQFSKRYLKYLTKKYLKKNNLCDWRRVVASDKETYELRSFQISQDEGYEIFEDDVKRWSILETLMPVMHQVRRFGVSSYTGHFDHSWTWMLQVLSPTSDSRLSLLLPLSGRTLAELMKPVGPLGLPVEEFMDSLASLPRSLEMYRSRETGTSSWPDMLKEFCARRESYRDSIGVRIWRSGRSDDQAFGTEAFTEELYKNLILDSKESNQTQVCKANLALKKAEYDMGECYGFKNTGSHNVQKSQSSPPSHLKLLAFYIKVNERASFDLPVSSSDLIPIAHISACDSNIISGPVLLNSSPLTQRIHHKLAHRNTHNSTKNPKFPSEL</sequence>
<dbReference type="GO" id="GO:0003735">
    <property type="term" value="F:structural constituent of ribosome"/>
    <property type="evidence" value="ECO:0007669"/>
    <property type="project" value="InterPro"/>
</dbReference>
<evidence type="ECO:0000256" key="2">
    <source>
        <dbReference type="ARBA" id="ARBA00022980"/>
    </source>
</evidence>
<reference evidence="4" key="1">
    <citation type="submission" date="2022-03" db="EMBL/GenBank/DDBJ databases">
        <title>Genomic analyses of argali, domestic sheep and their hybrids provide insights into chromosomal evolution, heterosis and genetic basis of agronomic traits.</title>
        <authorList>
            <person name="Li M."/>
        </authorList>
    </citation>
    <scope>NUCLEOTIDE SEQUENCE</scope>
    <source>
        <strain evidence="4">CAU-MHL-2022a</strain>
        <tissue evidence="4">Skin</tissue>
    </source>
</reference>
<dbReference type="Proteomes" id="UP001214576">
    <property type="component" value="Unassembled WGS sequence"/>
</dbReference>
<organism evidence="4 5">
    <name type="scientific">Ovis ammon polii</name>
    <dbReference type="NCBI Taxonomy" id="230172"/>
    <lineage>
        <taxon>Eukaryota</taxon>
        <taxon>Metazoa</taxon>
        <taxon>Chordata</taxon>
        <taxon>Craniata</taxon>
        <taxon>Vertebrata</taxon>
        <taxon>Euteleostomi</taxon>
        <taxon>Mammalia</taxon>
        <taxon>Eutheria</taxon>
        <taxon>Laurasiatheria</taxon>
        <taxon>Artiodactyla</taxon>
        <taxon>Ruminantia</taxon>
        <taxon>Pecora</taxon>
        <taxon>Bovidae</taxon>
        <taxon>Caprinae</taxon>
        <taxon>Ovis</taxon>
    </lineage>
</organism>
<dbReference type="Pfam" id="PF01776">
    <property type="entry name" value="Ribosomal_L22e"/>
    <property type="match status" value="1"/>
</dbReference>
<dbReference type="GO" id="GO:0002181">
    <property type="term" value="P:cytoplasmic translation"/>
    <property type="evidence" value="ECO:0007669"/>
    <property type="project" value="TreeGrafter"/>
</dbReference>
<dbReference type="AlphaFoldDB" id="A0AAD4Y4B2"/>
<dbReference type="GO" id="GO:1990904">
    <property type="term" value="C:ribonucleoprotein complex"/>
    <property type="evidence" value="ECO:0007669"/>
    <property type="project" value="UniProtKB-KW"/>
</dbReference>
<dbReference type="PANTHER" id="PTHR10064">
    <property type="entry name" value="60S RIBOSOMAL PROTEIN L22"/>
    <property type="match status" value="1"/>
</dbReference>
<keyword evidence="5" id="KW-1185">Reference proteome</keyword>
<keyword evidence="2" id="KW-0689">Ribosomal protein</keyword>
<dbReference type="Gene3D" id="3.30.1360.210">
    <property type="match status" value="1"/>
</dbReference>
<keyword evidence="3" id="KW-0687">Ribonucleoprotein</keyword>
<dbReference type="EMBL" id="JAKZEL010000019">
    <property type="protein sequence ID" value="KAI4534193.1"/>
    <property type="molecule type" value="Genomic_DNA"/>
</dbReference>
<gene>
    <name evidence="4" type="ORF">MG293_015053</name>
</gene>
<dbReference type="InterPro" id="IPR038526">
    <property type="entry name" value="Ribosomal_eL22_sf"/>
</dbReference>
<dbReference type="InterPro" id="IPR002671">
    <property type="entry name" value="Ribosomal_eL22"/>
</dbReference>
<protein>
    <submittedName>
        <fullName evidence="4">Uncharacterized protein</fullName>
    </submittedName>
</protein>
<comment type="similarity">
    <text evidence="1">Belongs to the eukaryotic ribosomal protein eL22 family.</text>
</comment>
<dbReference type="GO" id="GO:0005840">
    <property type="term" value="C:ribosome"/>
    <property type="evidence" value="ECO:0007669"/>
    <property type="project" value="UniProtKB-KW"/>
</dbReference>
<dbReference type="GO" id="GO:0003723">
    <property type="term" value="F:RNA binding"/>
    <property type="evidence" value="ECO:0007669"/>
    <property type="project" value="TreeGrafter"/>
</dbReference>
<evidence type="ECO:0000313" key="5">
    <source>
        <dbReference type="Proteomes" id="UP001214576"/>
    </source>
</evidence>
<proteinExistence type="inferred from homology"/>
<name>A0AAD4Y4B2_OVIAM</name>
<dbReference type="PANTHER" id="PTHR10064:SF1">
    <property type="entry name" value="RIBOSOMAL PROTEIN EL22-LIKE"/>
    <property type="match status" value="1"/>
</dbReference>
<evidence type="ECO:0000256" key="1">
    <source>
        <dbReference type="ARBA" id="ARBA00007817"/>
    </source>
</evidence>
<evidence type="ECO:0000256" key="3">
    <source>
        <dbReference type="ARBA" id="ARBA00023274"/>
    </source>
</evidence>
<accession>A0AAD4Y4B2</accession>
<comment type="caution">
    <text evidence="4">The sequence shown here is derived from an EMBL/GenBank/DDBJ whole genome shotgun (WGS) entry which is preliminary data.</text>
</comment>